<evidence type="ECO:0000313" key="2">
    <source>
        <dbReference type="Proteomes" id="UP000037854"/>
    </source>
</evidence>
<proteinExistence type="predicted"/>
<sequence>MPSGGGKMQLTFELPEIDREATRNAVESILDKYRMYLLMDPEDNEPKITSTFKLVPSAPSNQFHSSTEDTAIKKIDQEKKRKDFISRIQRAVNRLAYQERSIIINRYFKEDDIFDYEVYNQLGFSERKYYRIKARAFYKLALILKIEVYEEEAKGGEAS</sequence>
<accession>A0ABR5MKR6</accession>
<dbReference type="InterPro" id="IPR006524">
    <property type="entry name" value="ArpU-like"/>
</dbReference>
<dbReference type="EMBL" id="LGTK01000018">
    <property type="protein sequence ID" value="KPH76113.1"/>
    <property type="molecule type" value="Genomic_DNA"/>
</dbReference>
<comment type="caution">
    <text evidence="1">The sequence shown here is derived from an EMBL/GenBank/DDBJ whole genome shotgun (WGS) entry which is preliminary data.</text>
</comment>
<keyword evidence="2" id="KW-1185">Reference proteome</keyword>
<organism evidence="1 2">
    <name type="scientific">Oceanobacillus caeni</name>
    <dbReference type="NCBI Taxonomy" id="405946"/>
    <lineage>
        <taxon>Bacteria</taxon>
        <taxon>Bacillati</taxon>
        <taxon>Bacillota</taxon>
        <taxon>Bacilli</taxon>
        <taxon>Bacillales</taxon>
        <taxon>Bacillaceae</taxon>
        <taxon>Oceanobacillus</taxon>
    </lineage>
</organism>
<name>A0ABR5MKR6_9BACI</name>
<evidence type="ECO:0000313" key="1">
    <source>
        <dbReference type="EMBL" id="KPH76113.1"/>
    </source>
</evidence>
<gene>
    <name evidence="1" type="ORF">AFL42_07220</name>
</gene>
<protein>
    <submittedName>
        <fullName evidence="1">ArpU family transcriptional regulator</fullName>
    </submittedName>
</protein>
<reference evidence="1 2" key="1">
    <citation type="submission" date="2015-07" db="EMBL/GenBank/DDBJ databases">
        <title>High-quality draft genome sequence of Oceanobacillus caeni HM6, a bacillus isolated from a human feces.</title>
        <authorList>
            <person name="Kumar J."/>
            <person name="Verma M.K."/>
            <person name="Pandey R."/>
            <person name="Bhambi M."/>
            <person name="Chauhan N."/>
        </authorList>
    </citation>
    <scope>NUCLEOTIDE SEQUENCE [LARGE SCALE GENOMIC DNA]</scope>
    <source>
        <strain evidence="1 2">HM6</strain>
    </source>
</reference>
<dbReference type="NCBIfam" id="TIGR01637">
    <property type="entry name" value="phage_arpU"/>
    <property type="match status" value="1"/>
</dbReference>
<dbReference type="Proteomes" id="UP000037854">
    <property type="component" value="Unassembled WGS sequence"/>
</dbReference>